<dbReference type="InterPro" id="IPR032675">
    <property type="entry name" value="LRR_dom_sf"/>
</dbReference>
<dbReference type="SUPFAM" id="SSF52047">
    <property type="entry name" value="RNI-like"/>
    <property type="match status" value="1"/>
</dbReference>
<dbReference type="PROSITE" id="PS51450">
    <property type="entry name" value="LRR"/>
    <property type="match status" value="4"/>
</dbReference>
<dbReference type="Gene3D" id="3.80.10.10">
    <property type="entry name" value="Ribonuclease Inhibitor"/>
    <property type="match status" value="4"/>
</dbReference>
<dbReference type="EMBL" id="UFQS01001362">
    <property type="protein sequence ID" value="SSX10524.1"/>
    <property type="molecule type" value="Genomic_DNA"/>
</dbReference>
<sequence>MKRSVNNQIRKLYVRSPLSLRSMEASRKDNKRYSRITSDDNLLTFDKIFLNNFDDKLRDKRAVGSDGNHTINLSQHNISDTSLSEFLTEITSPSQVTGLNLSNNHLTQLNTNAFAQLPHLSALDVSKNQLSTIDDAVELMKLTTLNVSHNNLYKFATMGANNHNNHTSSSNSNSSSMIQILDLSCNKFNSSRNIVLYNLNNLQLLDLSCNQLATIDRNLFFNLSQLQNLDLSYNQLSLLESDTFIYLSQLQILNLSNNNISFIQNDTFMALVMLEYLDVSNNFIRVESIHALQGIPDLVALSIANNEELSDSLQGFVATWSLKELDGSGTGLCHVPAALTQSVRILKLADNYLEVIRCGDLDSYPLLQHLILSFNDISEIEDDALGRLEIIETLYLDNNKLKRIPLSLPSSLIDLHLENNLITDIQPQALAGLKTLALLNLSHNKIIYLPGLPLPRLSRLNMRFCELESVNQELVKMSPYLRDLYLEGNPIKCADLLGIAEWATPCRENGETAESIDVGTANDYLVKWQHASIEHECNGRKKMEQKGKRMKNKVCKEVIRDAMPKNNVIRASTTATVPKINDNNYSSGNKGSHHGTDDVVANNKLNERQSSLNRQQKNQTKSDKNVKDKFESSDIIIGKNNRSDDETVTMAMKNNNVININETKEEKSTEQTLTSSANITRSYNNNNNIKTNKMATFEQKVDKKNVVDNQIVDKNLIPNIITTSTMKTTTGDNIINKNQINEKVQTNDVNHPIKLSKHKKTTKNWTEKQLKQQQRLMSDHIINMSQSYNNVMKSKTKAVAITNDDDYLNDDNKAVVDNFATVSSENVEEEMKIKEKEKSLEAKQLSLQLTNFNFTTTHPVSRPKTKTDDDNKNNKKVLHKQQSLSSTITAKPYSYQTETVILTTTTSQNNKINLAKHSQLNEKVNVLQQDIHLVGDHMKYPQVLPQYDGDFNTHNSKSSTLNSILNNNQVENSDTPQKQEWADIRDDKINPSGQSSTSYLGHPGLFMVIGATIGITIAFGFVHLYRCQKYRLWQHSHSSHHDDVGMDSISDISTINTPTRNYYCRHHNYHQREQQHHQDDLLPMDILNNKCHHMTTNLTSFSSTSMNTVPNSPIELW</sequence>
<dbReference type="PANTHER" id="PTHR24366:SF96">
    <property type="entry name" value="LEUCINE RICH REPEAT CONTAINING 53"/>
    <property type="match status" value="1"/>
</dbReference>
<reference evidence="6" key="2">
    <citation type="submission" date="2018-07" db="EMBL/GenBank/DDBJ databases">
        <authorList>
            <person name="Quirk P.G."/>
            <person name="Krulwich T.A."/>
        </authorList>
    </citation>
    <scope>NUCLEOTIDE SEQUENCE</scope>
</reference>
<keyword evidence="1" id="KW-0433">Leucine-rich repeat</keyword>
<dbReference type="Pfam" id="PF13855">
    <property type="entry name" value="LRR_8"/>
    <property type="match status" value="4"/>
</dbReference>
<keyword evidence="4" id="KW-0812">Transmembrane</keyword>
<keyword evidence="2" id="KW-0677">Repeat</keyword>
<evidence type="ECO:0000256" key="2">
    <source>
        <dbReference type="ARBA" id="ARBA00022737"/>
    </source>
</evidence>
<protein>
    <submittedName>
        <fullName evidence="5">CSON002187 protein</fullName>
    </submittedName>
</protein>
<feature type="region of interest" description="Disordered" evidence="3">
    <location>
        <begin position="854"/>
        <end position="883"/>
    </location>
</feature>
<dbReference type="EMBL" id="UFQT01001362">
    <property type="protein sequence ID" value="SSX30210.1"/>
    <property type="molecule type" value="Genomic_DNA"/>
</dbReference>
<reference evidence="5" key="1">
    <citation type="submission" date="2018-04" db="EMBL/GenBank/DDBJ databases">
        <authorList>
            <person name="Go L.Y."/>
            <person name="Mitchell J.A."/>
        </authorList>
    </citation>
    <scope>NUCLEOTIDE SEQUENCE</scope>
    <source>
        <tissue evidence="5">Whole organism</tissue>
    </source>
</reference>
<feature type="compositionally biased region" description="Basic and acidic residues" evidence="3">
    <location>
        <begin position="620"/>
        <end position="629"/>
    </location>
</feature>
<keyword evidence="4" id="KW-0472">Membrane</keyword>
<feature type="transmembrane region" description="Helical" evidence="4">
    <location>
        <begin position="1004"/>
        <end position="1025"/>
    </location>
</feature>
<dbReference type="SUPFAM" id="SSF52075">
    <property type="entry name" value="Outer arm dynein light chain 1"/>
    <property type="match status" value="1"/>
</dbReference>
<dbReference type="InterPro" id="IPR003591">
    <property type="entry name" value="Leu-rich_rpt_typical-subtyp"/>
</dbReference>
<evidence type="ECO:0000256" key="4">
    <source>
        <dbReference type="SAM" id="Phobius"/>
    </source>
</evidence>
<dbReference type="OMA" id="AMSQSVY"/>
<organism evidence="5">
    <name type="scientific">Culicoides sonorensis</name>
    <name type="common">Biting midge</name>
    <dbReference type="NCBI Taxonomy" id="179676"/>
    <lineage>
        <taxon>Eukaryota</taxon>
        <taxon>Metazoa</taxon>
        <taxon>Ecdysozoa</taxon>
        <taxon>Arthropoda</taxon>
        <taxon>Hexapoda</taxon>
        <taxon>Insecta</taxon>
        <taxon>Pterygota</taxon>
        <taxon>Neoptera</taxon>
        <taxon>Endopterygota</taxon>
        <taxon>Diptera</taxon>
        <taxon>Nematocera</taxon>
        <taxon>Chironomoidea</taxon>
        <taxon>Ceratopogonidae</taxon>
        <taxon>Ceratopogoninae</taxon>
        <taxon>Culicoides</taxon>
        <taxon>Monoculicoides</taxon>
    </lineage>
</organism>
<dbReference type="AlphaFoldDB" id="A0A336KYN4"/>
<evidence type="ECO:0000256" key="3">
    <source>
        <dbReference type="SAM" id="MobiDB-lite"/>
    </source>
</evidence>
<proteinExistence type="predicted"/>
<evidence type="ECO:0000313" key="5">
    <source>
        <dbReference type="EMBL" id="SSX10524.1"/>
    </source>
</evidence>
<dbReference type="SMART" id="SM00364">
    <property type="entry name" value="LRR_BAC"/>
    <property type="match status" value="6"/>
</dbReference>
<dbReference type="InterPro" id="IPR001611">
    <property type="entry name" value="Leu-rich_rpt"/>
</dbReference>
<dbReference type="SMART" id="SM00369">
    <property type="entry name" value="LRR_TYP"/>
    <property type="match status" value="10"/>
</dbReference>
<evidence type="ECO:0000313" key="6">
    <source>
        <dbReference type="EMBL" id="SSX30210.1"/>
    </source>
</evidence>
<dbReference type="PANTHER" id="PTHR24366">
    <property type="entry name" value="IG(IMMUNOGLOBULIN) AND LRR(LEUCINE RICH REPEAT) DOMAINS"/>
    <property type="match status" value="1"/>
</dbReference>
<accession>A0A336KYN4</accession>
<gene>
    <name evidence="5" type="primary">CSON002187</name>
</gene>
<evidence type="ECO:0000256" key="1">
    <source>
        <dbReference type="ARBA" id="ARBA00022614"/>
    </source>
</evidence>
<dbReference type="VEuPathDB" id="VectorBase:CSON002187"/>
<keyword evidence="4" id="KW-1133">Transmembrane helix</keyword>
<feature type="compositionally biased region" description="Polar residues" evidence="3">
    <location>
        <begin position="608"/>
        <end position="619"/>
    </location>
</feature>
<feature type="region of interest" description="Disordered" evidence="3">
    <location>
        <begin position="566"/>
        <end position="629"/>
    </location>
</feature>
<dbReference type="SMART" id="SM00365">
    <property type="entry name" value="LRR_SD22"/>
    <property type="match status" value="4"/>
</dbReference>
<feature type="compositionally biased region" description="Polar residues" evidence="3">
    <location>
        <begin position="569"/>
        <end position="590"/>
    </location>
</feature>
<name>A0A336KYN4_CULSO</name>
<dbReference type="PRINTS" id="PR00019">
    <property type="entry name" value="LEURICHRPT"/>
</dbReference>